<keyword evidence="16" id="KW-1185">Reference proteome</keyword>
<dbReference type="EMBL" id="LUCH01003423">
    <property type="protein sequence ID" value="KAF5400157.1"/>
    <property type="molecule type" value="Genomic_DNA"/>
</dbReference>
<keyword evidence="3 11" id="KW-0963">Cytoplasm</keyword>
<comment type="subcellular location">
    <subcellularLocation>
        <location evidence="2 11">Cytoplasm</location>
        <location evidence="2 11">Cytosol</location>
    </subcellularLocation>
</comment>
<sequence>MALQDSDCSICLQNFVHPVQLPCGHIFCFLCIKGCAFHRRRCPMCRSRFSVRFFEDPKLVVVPGSLAPADQPSPPSSLPLEIHDSDSNPAPSTTVSADDPSIASSYSWFYEGYAGWWQYDERTSEELEEAFLKQLPSCDISVAGFVYTVDFRNMSQKRKDNSGRKRRIKRDVVSCEKKGVAGIKLVAIQTGSGCSTMSIACSTNTITVNNTITSTIATPPASRDHTYALPSSSEALPGDGPPAFECVCTTPSLCDSPLLYPGCIDTPLTNQPTLSVIASNHPRSNSQHRTLRSTSTRLPNNTSNSCVPASSFLVIPIQGYAHMSLSTDSSQSASMESSTGITRLSTTRQSRRSVSRH</sequence>
<feature type="region of interest" description="Disordered" evidence="12">
    <location>
        <begin position="329"/>
        <end position="357"/>
    </location>
</feature>
<dbReference type="InterPro" id="IPR037197">
    <property type="entry name" value="WWE_dom_sf"/>
</dbReference>
<dbReference type="Pfam" id="PF02825">
    <property type="entry name" value="WWE"/>
    <property type="match status" value="1"/>
</dbReference>
<dbReference type="GO" id="GO:0006511">
    <property type="term" value="P:ubiquitin-dependent protein catabolic process"/>
    <property type="evidence" value="ECO:0007669"/>
    <property type="project" value="UniProtKB-UniRule"/>
</dbReference>
<keyword evidence="8 11" id="KW-0833">Ubl conjugation pathway</keyword>
<keyword evidence="7 10" id="KW-0863">Zinc-finger</keyword>
<evidence type="ECO:0000256" key="11">
    <source>
        <dbReference type="RuleBase" id="RU367115"/>
    </source>
</evidence>
<dbReference type="GO" id="GO:0005634">
    <property type="term" value="C:nucleus"/>
    <property type="evidence" value="ECO:0007669"/>
    <property type="project" value="TreeGrafter"/>
</dbReference>
<organism evidence="15 16">
    <name type="scientific">Paragonimus heterotremus</name>
    <dbReference type="NCBI Taxonomy" id="100268"/>
    <lineage>
        <taxon>Eukaryota</taxon>
        <taxon>Metazoa</taxon>
        <taxon>Spiralia</taxon>
        <taxon>Lophotrochozoa</taxon>
        <taxon>Platyhelminthes</taxon>
        <taxon>Trematoda</taxon>
        <taxon>Digenea</taxon>
        <taxon>Plagiorchiida</taxon>
        <taxon>Troglotremata</taxon>
        <taxon>Troglotrematidae</taxon>
        <taxon>Paragonimus</taxon>
    </lineage>
</organism>
<dbReference type="InterPro" id="IPR001841">
    <property type="entry name" value="Znf_RING"/>
</dbReference>
<dbReference type="SMART" id="SM00184">
    <property type="entry name" value="RING"/>
    <property type="match status" value="1"/>
</dbReference>
<comment type="catalytic activity">
    <reaction evidence="1 11">
        <text>S-ubiquitinyl-[E2 ubiquitin-conjugating enzyme]-L-cysteine + [acceptor protein]-L-lysine = [E2 ubiquitin-conjugating enzyme]-L-cysteine + N(6)-ubiquitinyl-[acceptor protein]-L-lysine.</text>
        <dbReference type="EC" id="2.3.2.27"/>
    </reaction>
</comment>
<keyword evidence="4 11" id="KW-0808">Transferase</keyword>
<feature type="domain" description="RING-type" evidence="13">
    <location>
        <begin position="8"/>
        <end position="46"/>
    </location>
</feature>
<dbReference type="InterPro" id="IPR017907">
    <property type="entry name" value="Znf_RING_CS"/>
</dbReference>
<evidence type="ECO:0000256" key="8">
    <source>
        <dbReference type="ARBA" id="ARBA00022786"/>
    </source>
</evidence>
<keyword evidence="6 11" id="KW-0479">Metal-binding</keyword>
<evidence type="ECO:0000313" key="15">
    <source>
        <dbReference type="EMBL" id="KAF5400157.1"/>
    </source>
</evidence>
<dbReference type="GO" id="GO:0061630">
    <property type="term" value="F:ubiquitin protein ligase activity"/>
    <property type="evidence" value="ECO:0007669"/>
    <property type="project" value="UniProtKB-UniRule"/>
</dbReference>
<evidence type="ECO:0000256" key="6">
    <source>
        <dbReference type="ARBA" id="ARBA00022723"/>
    </source>
</evidence>
<feature type="compositionally biased region" description="Polar residues" evidence="12">
    <location>
        <begin position="87"/>
        <end position="98"/>
    </location>
</feature>
<dbReference type="InterPro" id="IPR018123">
    <property type="entry name" value="WWE-dom_subgr"/>
</dbReference>
<proteinExistence type="predicted"/>
<dbReference type="PROSITE" id="PS50089">
    <property type="entry name" value="ZF_RING_2"/>
    <property type="match status" value="1"/>
</dbReference>
<evidence type="ECO:0000259" key="13">
    <source>
        <dbReference type="PROSITE" id="PS50089"/>
    </source>
</evidence>
<dbReference type="GO" id="GO:0008270">
    <property type="term" value="F:zinc ion binding"/>
    <property type="evidence" value="ECO:0007669"/>
    <property type="project" value="UniProtKB-UniRule"/>
</dbReference>
<feature type="compositionally biased region" description="Polar residues" evidence="12">
    <location>
        <begin position="329"/>
        <end position="341"/>
    </location>
</feature>
<keyword evidence="5" id="KW-0879">Wnt signaling pathway</keyword>
<dbReference type="SUPFAM" id="SSF117839">
    <property type="entry name" value="WWE domain"/>
    <property type="match status" value="1"/>
</dbReference>
<evidence type="ECO:0000256" key="4">
    <source>
        <dbReference type="ARBA" id="ARBA00022679"/>
    </source>
</evidence>
<dbReference type="EC" id="2.3.2.27" evidence="11"/>
<protein>
    <recommendedName>
        <fullName evidence="11">E3 ubiquitin-protein ligase</fullName>
        <ecNumber evidence="11">2.3.2.27</ecNumber>
    </recommendedName>
</protein>
<dbReference type="PROSITE" id="PS50918">
    <property type="entry name" value="WWE"/>
    <property type="match status" value="1"/>
</dbReference>
<feature type="domain" description="WWE" evidence="14">
    <location>
        <begin position="94"/>
        <end position="170"/>
    </location>
</feature>
<dbReference type="InterPro" id="IPR044110">
    <property type="entry name" value="RING-HC_RNF146"/>
</dbReference>
<comment type="function">
    <text evidence="11">E3 ubiquitin-protein ligase that specifically binds poly-ADP-ribosylated proteins and mediates their ubiquitination and subsequent degradation.</text>
</comment>
<dbReference type="CDD" id="cd16546">
    <property type="entry name" value="RING-HC_RNF146"/>
    <property type="match status" value="1"/>
</dbReference>
<feature type="region of interest" description="Disordered" evidence="12">
    <location>
        <begin position="278"/>
        <end position="302"/>
    </location>
</feature>
<dbReference type="SMART" id="SM00678">
    <property type="entry name" value="WWE"/>
    <property type="match status" value="1"/>
</dbReference>
<dbReference type="GO" id="GO:0016055">
    <property type="term" value="P:Wnt signaling pathway"/>
    <property type="evidence" value="ECO:0007669"/>
    <property type="project" value="UniProtKB-KW"/>
</dbReference>
<dbReference type="InterPro" id="IPR013083">
    <property type="entry name" value="Znf_RING/FYVE/PHD"/>
</dbReference>
<dbReference type="InterPro" id="IPR033509">
    <property type="entry name" value="RNF146"/>
</dbReference>
<evidence type="ECO:0000256" key="3">
    <source>
        <dbReference type="ARBA" id="ARBA00022490"/>
    </source>
</evidence>
<feature type="region of interest" description="Disordered" evidence="12">
    <location>
        <begin position="65"/>
        <end position="98"/>
    </location>
</feature>
<dbReference type="Gene3D" id="3.30.720.50">
    <property type="match status" value="1"/>
</dbReference>
<evidence type="ECO:0000256" key="9">
    <source>
        <dbReference type="ARBA" id="ARBA00022833"/>
    </source>
</evidence>
<dbReference type="GO" id="GO:0005829">
    <property type="term" value="C:cytosol"/>
    <property type="evidence" value="ECO:0007669"/>
    <property type="project" value="UniProtKB-SubCell"/>
</dbReference>
<comment type="PTM">
    <text evidence="11">Ubiquitinated; autoubiquitinated.</text>
</comment>
<dbReference type="UniPathway" id="UPA00143"/>
<dbReference type="Gene3D" id="3.30.40.10">
    <property type="entry name" value="Zinc/RING finger domain, C3HC4 (zinc finger)"/>
    <property type="match status" value="1"/>
</dbReference>
<comment type="domain">
    <text evidence="11">The WWE domain mediates non-covalent poly(ADP-ribose)-binding.</text>
</comment>
<dbReference type="InterPro" id="IPR004170">
    <property type="entry name" value="WWE_dom"/>
</dbReference>
<dbReference type="AlphaFoldDB" id="A0A8J4SNM4"/>
<accession>A0A8J4SNM4</accession>
<reference evidence="15" key="1">
    <citation type="submission" date="2019-05" db="EMBL/GenBank/DDBJ databases">
        <title>Annotation for the trematode Paragonimus heterotremus.</title>
        <authorList>
            <person name="Choi Y.-J."/>
        </authorList>
    </citation>
    <scope>NUCLEOTIDE SEQUENCE</scope>
    <source>
        <strain evidence="15">LC</strain>
    </source>
</reference>
<comment type="pathway">
    <text evidence="11">Protein modification; protein ubiquitination.</text>
</comment>
<gene>
    <name evidence="15" type="ORF">PHET_06644</name>
</gene>
<dbReference type="Proteomes" id="UP000748531">
    <property type="component" value="Unassembled WGS sequence"/>
</dbReference>
<evidence type="ECO:0000256" key="10">
    <source>
        <dbReference type="PROSITE-ProRule" id="PRU00175"/>
    </source>
</evidence>
<dbReference type="PANTHER" id="PTHR13417:SF2">
    <property type="entry name" value="E3 UBIQUITIN-PROTEIN LIGASE RNF146"/>
    <property type="match status" value="1"/>
</dbReference>
<comment type="caution">
    <text evidence="15">The sequence shown here is derived from an EMBL/GenBank/DDBJ whole genome shotgun (WGS) entry which is preliminary data.</text>
</comment>
<dbReference type="GO" id="GO:0072572">
    <property type="term" value="F:poly-ADP-D-ribose binding"/>
    <property type="evidence" value="ECO:0007669"/>
    <property type="project" value="UniProtKB-UniRule"/>
</dbReference>
<evidence type="ECO:0000256" key="5">
    <source>
        <dbReference type="ARBA" id="ARBA00022687"/>
    </source>
</evidence>
<dbReference type="SUPFAM" id="SSF57850">
    <property type="entry name" value="RING/U-box"/>
    <property type="match status" value="1"/>
</dbReference>
<evidence type="ECO:0000256" key="12">
    <source>
        <dbReference type="SAM" id="MobiDB-lite"/>
    </source>
</evidence>
<evidence type="ECO:0000256" key="7">
    <source>
        <dbReference type="ARBA" id="ARBA00022771"/>
    </source>
</evidence>
<evidence type="ECO:0000256" key="1">
    <source>
        <dbReference type="ARBA" id="ARBA00000900"/>
    </source>
</evidence>
<evidence type="ECO:0000259" key="14">
    <source>
        <dbReference type="PROSITE" id="PS50918"/>
    </source>
</evidence>
<dbReference type="PROSITE" id="PS00518">
    <property type="entry name" value="ZF_RING_1"/>
    <property type="match status" value="1"/>
</dbReference>
<dbReference type="GO" id="GO:0051865">
    <property type="term" value="P:protein autoubiquitination"/>
    <property type="evidence" value="ECO:0007669"/>
    <property type="project" value="UniProtKB-UniRule"/>
</dbReference>
<evidence type="ECO:0000313" key="16">
    <source>
        <dbReference type="Proteomes" id="UP000748531"/>
    </source>
</evidence>
<dbReference type="PANTHER" id="PTHR13417">
    <property type="entry name" value="E3 UBIQUITIN-PROTEIN LIGASE RNF146"/>
    <property type="match status" value="1"/>
</dbReference>
<dbReference type="OrthoDB" id="10065815at2759"/>
<keyword evidence="9 11" id="KW-0862">Zinc</keyword>
<name>A0A8J4SNM4_9TREM</name>
<dbReference type="Pfam" id="PF13920">
    <property type="entry name" value="zf-C3HC4_3"/>
    <property type="match status" value="1"/>
</dbReference>
<evidence type="ECO:0000256" key="2">
    <source>
        <dbReference type="ARBA" id="ARBA00004514"/>
    </source>
</evidence>